<feature type="domain" description="Xylose isomerase-like TIM barrel" evidence="1">
    <location>
        <begin position="108"/>
        <end position="320"/>
    </location>
</feature>
<dbReference type="InterPro" id="IPR013022">
    <property type="entry name" value="Xyl_isomerase-like_TIM-brl"/>
</dbReference>
<keyword evidence="2" id="KW-0413">Isomerase</keyword>
<name>A0ABT1AZ71_9FLAO</name>
<evidence type="ECO:0000313" key="2">
    <source>
        <dbReference type="EMBL" id="MCO5725344.1"/>
    </source>
</evidence>
<accession>A0ABT1AZ71</accession>
<organism evidence="2 3">
    <name type="scientific">Robiginitalea marina</name>
    <dbReference type="NCBI Taxonomy" id="2954105"/>
    <lineage>
        <taxon>Bacteria</taxon>
        <taxon>Pseudomonadati</taxon>
        <taxon>Bacteroidota</taxon>
        <taxon>Flavobacteriia</taxon>
        <taxon>Flavobacteriales</taxon>
        <taxon>Flavobacteriaceae</taxon>
        <taxon>Robiginitalea</taxon>
    </lineage>
</organism>
<dbReference type="RefSeq" id="WP_252741714.1">
    <property type="nucleotide sequence ID" value="NZ_JAMXIB010000008.1"/>
</dbReference>
<evidence type="ECO:0000313" key="3">
    <source>
        <dbReference type="Proteomes" id="UP001206312"/>
    </source>
</evidence>
<dbReference type="InterPro" id="IPR036237">
    <property type="entry name" value="Xyl_isomerase-like_sf"/>
</dbReference>
<sequence length="323" mass="35289">MNRKDFVKTTALGTLGSAFLPGILGANPSGVRAFEMLDTIGIQLFSLPKMLEADLRGTLAMLAELGYGELELFGPYPFSAASTKASWQQLIPLLGFSGSGCFGVSTGEFKAMAGDLGLKIPSLHTDLDTLDQHMPILAAEARALGATYVTLPLIPAERRQSLDDYQKMADTFNRIGKSALDEGVRFAYHNHGYGLQEQDGKVPFRLLVEATDPQSVFLQMDVFWTVAGKADPTTYLNDYAGRYKLMHLKDMKERKYFSGDGGDPGQWMELFPLMASAGKGVLDLQAIVKTALETGVDHFFVEQDLVANPREALGESQRYLGSL</sequence>
<dbReference type="SUPFAM" id="SSF51658">
    <property type="entry name" value="Xylose isomerase-like"/>
    <property type="match status" value="1"/>
</dbReference>
<dbReference type="InterPro" id="IPR050312">
    <property type="entry name" value="IolE/XylAMocC-like"/>
</dbReference>
<dbReference type="PANTHER" id="PTHR12110:SF41">
    <property type="entry name" value="INOSOSE DEHYDRATASE"/>
    <property type="match status" value="1"/>
</dbReference>
<dbReference type="EMBL" id="JAMXIB010000008">
    <property type="protein sequence ID" value="MCO5725344.1"/>
    <property type="molecule type" value="Genomic_DNA"/>
</dbReference>
<dbReference type="GO" id="GO:0016853">
    <property type="term" value="F:isomerase activity"/>
    <property type="evidence" value="ECO:0007669"/>
    <property type="project" value="UniProtKB-KW"/>
</dbReference>
<protein>
    <submittedName>
        <fullName evidence="2">Sugar phosphate isomerase/epimerase</fullName>
    </submittedName>
</protein>
<comment type="caution">
    <text evidence="2">The sequence shown here is derived from an EMBL/GenBank/DDBJ whole genome shotgun (WGS) entry which is preliminary data.</text>
</comment>
<dbReference type="Proteomes" id="UP001206312">
    <property type="component" value="Unassembled WGS sequence"/>
</dbReference>
<evidence type="ECO:0000259" key="1">
    <source>
        <dbReference type="Pfam" id="PF01261"/>
    </source>
</evidence>
<dbReference type="Gene3D" id="3.20.20.150">
    <property type="entry name" value="Divalent-metal-dependent TIM barrel enzymes"/>
    <property type="match status" value="1"/>
</dbReference>
<dbReference type="Pfam" id="PF01261">
    <property type="entry name" value="AP_endonuc_2"/>
    <property type="match status" value="1"/>
</dbReference>
<reference evidence="2 3" key="1">
    <citation type="submission" date="2022-06" db="EMBL/GenBank/DDBJ databases">
        <authorList>
            <person name="Xuan X."/>
        </authorList>
    </citation>
    <scope>NUCLEOTIDE SEQUENCE [LARGE SCALE GENOMIC DNA]</scope>
    <source>
        <strain evidence="2 3">2V75</strain>
    </source>
</reference>
<dbReference type="PANTHER" id="PTHR12110">
    <property type="entry name" value="HYDROXYPYRUVATE ISOMERASE"/>
    <property type="match status" value="1"/>
</dbReference>
<gene>
    <name evidence="2" type="ORF">NG653_10785</name>
</gene>
<proteinExistence type="predicted"/>
<keyword evidence="3" id="KW-1185">Reference proteome</keyword>